<protein>
    <submittedName>
        <fullName evidence="1">Uncharacterized protein</fullName>
    </submittedName>
</protein>
<keyword evidence="2" id="KW-1185">Reference proteome</keyword>
<name>A0A4Y3VER6_9ACTN</name>
<comment type="caution">
    <text evidence="1">The sequence shown here is derived from an EMBL/GenBank/DDBJ whole genome shotgun (WGS) entry which is preliminary data.</text>
</comment>
<dbReference type="AlphaFoldDB" id="A0A4Y3VER6"/>
<gene>
    <name evidence="1" type="ORF">SSP24_26080</name>
</gene>
<proteinExistence type="predicted"/>
<dbReference type="EMBL" id="BJND01000017">
    <property type="protein sequence ID" value="GEC04953.1"/>
    <property type="molecule type" value="Genomic_DNA"/>
</dbReference>
<evidence type="ECO:0000313" key="1">
    <source>
        <dbReference type="EMBL" id="GEC04953.1"/>
    </source>
</evidence>
<evidence type="ECO:0000313" key="2">
    <source>
        <dbReference type="Proteomes" id="UP000317881"/>
    </source>
</evidence>
<accession>A0A4Y3VER6</accession>
<sequence>MATSLVAAIAMGLPPEKAMAELHRGFKRIIKREGLSPGDIAYLRERSTPSAWRTGRRRGLERSRTVERAEDLCADGPDVPRVCCPAVGGGVAVGAARFFASVVLPRPASRALRVA</sequence>
<organism evidence="1 2">
    <name type="scientific">Streptomyces spinoverrucosus</name>
    <dbReference type="NCBI Taxonomy" id="284043"/>
    <lineage>
        <taxon>Bacteria</taxon>
        <taxon>Bacillati</taxon>
        <taxon>Actinomycetota</taxon>
        <taxon>Actinomycetes</taxon>
        <taxon>Kitasatosporales</taxon>
        <taxon>Streptomycetaceae</taxon>
        <taxon>Streptomyces</taxon>
    </lineage>
</organism>
<reference evidence="1 2" key="1">
    <citation type="submission" date="2019-06" db="EMBL/GenBank/DDBJ databases">
        <title>Whole genome shotgun sequence of Streptomyces spinoverrucosus NBRC 14228.</title>
        <authorList>
            <person name="Hosoyama A."/>
            <person name="Uohara A."/>
            <person name="Ohji S."/>
            <person name="Ichikawa N."/>
        </authorList>
    </citation>
    <scope>NUCLEOTIDE SEQUENCE [LARGE SCALE GENOMIC DNA]</scope>
    <source>
        <strain evidence="1 2">NBRC 14228</strain>
    </source>
</reference>
<dbReference type="Proteomes" id="UP000317881">
    <property type="component" value="Unassembled WGS sequence"/>
</dbReference>